<accession>A0AAN9XJW9</accession>
<dbReference type="Proteomes" id="UP001386955">
    <property type="component" value="Unassembled WGS sequence"/>
</dbReference>
<protein>
    <submittedName>
        <fullName evidence="1">Uncharacterized protein</fullName>
    </submittedName>
</protein>
<evidence type="ECO:0000313" key="1">
    <source>
        <dbReference type="EMBL" id="KAK7394888.1"/>
    </source>
</evidence>
<name>A0AAN9XJW9_PSOTE</name>
<proteinExistence type="predicted"/>
<comment type="caution">
    <text evidence="1">The sequence shown here is derived from an EMBL/GenBank/DDBJ whole genome shotgun (WGS) entry which is preliminary data.</text>
</comment>
<dbReference type="AlphaFoldDB" id="A0AAN9XJW9"/>
<dbReference type="EMBL" id="JAYMYS010000004">
    <property type="protein sequence ID" value="KAK7394888.1"/>
    <property type="molecule type" value="Genomic_DNA"/>
</dbReference>
<evidence type="ECO:0000313" key="2">
    <source>
        <dbReference type="Proteomes" id="UP001386955"/>
    </source>
</evidence>
<gene>
    <name evidence="1" type="ORF">VNO78_15429</name>
</gene>
<organism evidence="1 2">
    <name type="scientific">Psophocarpus tetragonolobus</name>
    <name type="common">Winged bean</name>
    <name type="synonym">Dolichos tetragonolobus</name>
    <dbReference type="NCBI Taxonomy" id="3891"/>
    <lineage>
        <taxon>Eukaryota</taxon>
        <taxon>Viridiplantae</taxon>
        <taxon>Streptophyta</taxon>
        <taxon>Embryophyta</taxon>
        <taxon>Tracheophyta</taxon>
        <taxon>Spermatophyta</taxon>
        <taxon>Magnoliopsida</taxon>
        <taxon>eudicotyledons</taxon>
        <taxon>Gunneridae</taxon>
        <taxon>Pentapetalae</taxon>
        <taxon>rosids</taxon>
        <taxon>fabids</taxon>
        <taxon>Fabales</taxon>
        <taxon>Fabaceae</taxon>
        <taxon>Papilionoideae</taxon>
        <taxon>50 kb inversion clade</taxon>
        <taxon>NPAAA clade</taxon>
        <taxon>indigoferoid/millettioid clade</taxon>
        <taxon>Phaseoleae</taxon>
        <taxon>Psophocarpus</taxon>
    </lineage>
</organism>
<keyword evidence="2" id="KW-1185">Reference proteome</keyword>
<sequence length="125" mass="14375">MKKSWWDRESVISVVGESESTEQKEYKDVMFQCTTHIVYCPQVAAEDYFRFSLSVPVLSRLFDAWGRDLKACSQSVLLLAHDDLLLLREKRDIGYVFCIRTQKAKSKVLWLAANLYSSQSQSGLS</sequence>
<reference evidence="1 2" key="1">
    <citation type="submission" date="2024-01" db="EMBL/GenBank/DDBJ databases">
        <title>The genomes of 5 underutilized Papilionoideae crops provide insights into root nodulation and disease resistanc.</title>
        <authorList>
            <person name="Jiang F."/>
        </authorList>
    </citation>
    <scope>NUCLEOTIDE SEQUENCE [LARGE SCALE GENOMIC DNA]</scope>
    <source>
        <strain evidence="1">DUOXIRENSHENG_FW03</strain>
        <tissue evidence="1">Leaves</tissue>
    </source>
</reference>